<accession>A0A3F3GWF4</accession>
<reference evidence="2 3" key="1">
    <citation type="journal article" date="2015" name="BMC Genomics">
        <title>Comparative genomics of Fructobacillus spp. and Leuconostoc spp. reveals niche-specific evolution of Fructobacillus spp.</title>
        <authorList>
            <person name="Endo A."/>
            <person name="Tanizawa Y."/>
            <person name="Tanaka N."/>
            <person name="Maeno S."/>
            <person name="Kumar H."/>
            <person name="Shiwa Y."/>
            <person name="Okada S."/>
            <person name="Yoshikawa H."/>
            <person name="Dicks L."/>
            <person name="Nakagawa J."/>
            <person name="Arita M."/>
        </authorList>
    </citation>
    <scope>NUCLEOTIDE SEQUENCE [LARGE SCALE GENOMIC DNA]</scope>
    <source>
        <strain evidence="2 3">DSM 15468</strain>
    </source>
</reference>
<dbReference type="Pfam" id="PF19700">
    <property type="entry name" value="DUF6198"/>
    <property type="match status" value="1"/>
</dbReference>
<sequence>MQNKFLTRLLFFFLGLLLVAVGNALSIVSGAGNGLWTAAALGLALVTKIPLAVVLFLIGIMILAVNVFLAKHWSWLTVIGEFLFVLFFSQLIHLFVNFLLPLNIAAVNYWLRVLLAIGGITIVCLGTSFYQRANLWMYPTDSLTVLLTLRFFPRNVARAQLVAFLMPVLIIAVVGLSTQQVIGVQVGTVFSLLCNGLLIAFFNRHICPSLTSNQALSF</sequence>
<keyword evidence="1" id="KW-0812">Transmembrane</keyword>
<evidence type="ECO:0000313" key="3">
    <source>
        <dbReference type="Proteomes" id="UP000061227"/>
    </source>
</evidence>
<organism evidence="2 3">
    <name type="scientific">Fructobacillus pseudoficulneus</name>
    <dbReference type="NCBI Taxonomy" id="220714"/>
    <lineage>
        <taxon>Bacteria</taxon>
        <taxon>Bacillati</taxon>
        <taxon>Bacillota</taxon>
        <taxon>Bacilli</taxon>
        <taxon>Lactobacillales</taxon>
        <taxon>Lactobacillaceae</taxon>
        <taxon>Fructobacillus</taxon>
    </lineage>
</organism>
<dbReference type="Proteomes" id="UP000061227">
    <property type="component" value="Unassembled WGS sequence"/>
</dbReference>
<evidence type="ECO:0000256" key="1">
    <source>
        <dbReference type="SAM" id="Phobius"/>
    </source>
</evidence>
<dbReference type="OrthoDB" id="2152142at2"/>
<proteinExistence type="predicted"/>
<protein>
    <recommendedName>
        <fullName evidence="4">Integral membrane protein</fullName>
    </recommendedName>
</protein>
<keyword evidence="3" id="KW-1185">Reference proteome</keyword>
<dbReference type="AlphaFoldDB" id="A0A3F3GWF4"/>
<feature type="transmembrane region" description="Helical" evidence="1">
    <location>
        <begin position="50"/>
        <end position="70"/>
    </location>
</feature>
<keyword evidence="1" id="KW-0472">Membrane</keyword>
<dbReference type="STRING" id="220714.SAMN05660469_0532"/>
<dbReference type="EMBL" id="DF968064">
    <property type="protein sequence ID" value="GAP02597.1"/>
    <property type="molecule type" value="Genomic_DNA"/>
</dbReference>
<gene>
    <name evidence="2" type="ORF">FPFC_020440</name>
</gene>
<evidence type="ECO:0008006" key="4">
    <source>
        <dbReference type="Google" id="ProtNLM"/>
    </source>
</evidence>
<feature type="transmembrane region" description="Helical" evidence="1">
    <location>
        <begin position="109"/>
        <end position="130"/>
    </location>
</feature>
<feature type="transmembrane region" description="Helical" evidence="1">
    <location>
        <begin position="182"/>
        <end position="202"/>
    </location>
</feature>
<keyword evidence="1" id="KW-1133">Transmembrane helix</keyword>
<evidence type="ECO:0000313" key="2">
    <source>
        <dbReference type="EMBL" id="GAP02597.1"/>
    </source>
</evidence>
<feature type="transmembrane region" description="Helical" evidence="1">
    <location>
        <begin position="82"/>
        <end position="103"/>
    </location>
</feature>
<name>A0A3F3GWF4_9LACO</name>
<dbReference type="InterPro" id="IPR038750">
    <property type="entry name" value="YczE/YyaS-like"/>
</dbReference>
<dbReference type="RefSeq" id="WP_059376813.1">
    <property type="nucleotide sequence ID" value="NZ_DF968064.1"/>
</dbReference>
<feature type="transmembrane region" description="Helical" evidence="1">
    <location>
        <begin position="156"/>
        <end position="176"/>
    </location>
</feature>
<dbReference type="PANTHER" id="PTHR40078">
    <property type="entry name" value="INTEGRAL MEMBRANE PROTEIN-RELATED"/>
    <property type="match status" value="1"/>
</dbReference>
<dbReference type="PANTHER" id="PTHR40078:SF1">
    <property type="entry name" value="INTEGRAL MEMBRANE PROTEIN"/>
    <property type="match status" value="1"/>
</dbReference>